<reference evidence="1" key="2">
    <citation type="submission" date="2018-05" db="EMBL/GenBank/DDBJ databases">
        <title>OmerRS3 (Oryza meridionalis Reference Sequence Version 3).</title>
        <authorList>
            <person name="Zhang J."/>
            <person name="Kudrna D."/>
            <person name="Lee S."/>
            <person name="Talag J."/>
            <person name="Welchert J."/>
            <person name="Wing R.A."/>
        </authorList>
    </citation>
    <scope>NUCLEOTIDE SEQUENCE [LARGE SCALE GENOMIC DNA]</scope>
    <source>
        <strain evidence="1">cv. OR44</strain>
    </source>
</reference>
<proteinExistence type="predicted"/>
<dbReference type="Proteomes" id="UP000008021">
    <property type="component" value="Chromosome 12"/>
</dbReference>
<dbReference type="HOGENOM" id="CLU_938046_0_0_1"/>
<evidence type="ECO:0000313" key="2">
    <source>
        <dbReference type="Proteomes" id="UP000008021"/>
    </source>
</evidence>
<dbReference type="Gramene" id="OMERI12G06770.1">
    <property type="protein sequence ID" value="OMERI12G06770.1"/>
    <property type="gene ID" value="OMERI12G06770"/>
</dbReference>
<reference evidence="1" key="1">
    <citation type="submission" date="2015-04" db="UniProtKB">
        <authorList>
            <consortium name="EnsemblPlants"/>
        </authorList>
    </citation>
    <scope>IDENTIFICATION</scope>
</reference>
<sequence>MEKSTKNGSSTRSETIPFDYNKINAPSHNFTLVHFVHALHFDRTHYATWKHKMKLYLISSHSSVWKVICIGTNVPNEDMGLTLEKEQNIHRNTQAANAILSPICVEEFNKICGPGKEDMTNHFVVKRRLYIFAPGDPTLVTLIREREDFKRPNPNLTVTSLSPTPSLVSPSLLTHAITTVTGYGNDKKLFCATRCFLDSTLGYSTLIPIFSSSDAPFKCSNVEKMEDTTQLACRRGSIDPLAEQLFFVEATTSKELDLVTTWCTPLMRRMPASLLVIPYILEGRGQHWGDGNGHAHA</sequence>
<dbReference type="EnsemblPlants" id="OMERI12G06770.1">
    <property type="protein sequence ID" value="OMERI12G06770.1"/>
    <property type="gene ID" value="OMERI12G06770"/>
</dbReference>
<evidence type="ECO:0000313" key="1">
    <source>
        <dbReference type="EnsemblPlants" id="OMERI12G06770.1"/>
    </source>
</evidence>
<accession>A0A0E0FBJ6</accession>
<protein>
    <submittedName>
        <fullName evidence="1">Uncharacterized protein</fullName>
    </submittedName>
</protein>
<dbReference type="AlphaFoldDB" id="A0A0E0FBJ6"/>
<keyword evidence="2" id="KW-1185">Reference proteome</keyword>
<name>A0A0E0FBJ6_9ORYZ</name>
<organism evidence="1">
    <name type="scientific">Oryza meridionalis</name>
    <dbReference type="NCBI Taxonomy" id="40149"/>
    <lineage>
        <taxon>Eukaryota</taxon>
        <taxon>Viridiplantae</taxon>
        <taxon>Streptophyta</taxon>
        <taxon>Embryophyta</taxon>
        <taxon>Tracheophyta</taxon>
        <taxon>Spermatophyta</taxon>
        <taxon>Magnoliopsida</taxon>
        <taxon>Liliopsida</taxon>
        <taxon>Poales</taxon>
        <taxon>Poaceae</taxon>
        <taxon>BOP clade</taxon>
        <taxon>Oryzoideae</taxon>
        <taxon>Oryzeae</taxon>
        <taxon>Oryzinae</taxon>
        <taxon>Oryza</taxon>
    </lineage>
</organism>